<accession>K8F297</accession>
<gene>
    <name evidence="3" type="ORF">Bathy07g02540</name>
</gene>
<dbReference type="InterPro" id="IPR051599">
    <property type="entry name" value="Cell_Envelope_Assoc"/>
</dbReference>
<feature type="chain" id="PRO_5003917688" description="DUF218 domain-containing protein" evidence="1">
    <location>
        <begin position="22"/>
        <end position="288"/>
    </location>
</feature>
<evidence type="ECO:0000256" key="1">
    <source>
        <dbReference type="SAM" id="SignalP"/>
    </source>
</evidence>
<dbReference type="GeneID" id="19014743"/>
<dbReference type="Gene3D" id="3.40.50.620">
    <property type="entry name" value="HUPs"/>
    <property type="match status" value="1"/>
</dbReference>
<dbReference type="KEGG" id="bpg:Bathy07g02540"/>
<dbReference type="GO" id="GO:0005886">
    <property type="term" value="C:plasma membrane"/>
    <property type="evidence" value="ECO:0007669"/>
    <property type="project" value="TreeGrafter"/>
</dbReference>
<evidence type="ECO:0000259" key="2">
    <source>
        <dbReference type="Pfam" id="PF02698"/>
    </source>
</evidence>
<dbReference type="PANTHER" id="PTHR30336">
    <property type="entry name" value="INNER MEMBRANE PROTEIN, PROBABLE PERMEASE"/>
    <property type="match status" value="1"/>
</dbReference>
<organism evidence="3 4">
    <name type="scientific">Bathycoccus prasinos</name>
    <dbReference type="NCBI Taxonomy" id="41875"/>
    <lineage>
        <taxon>Eukaryota</taxon>
        <taxon>Viridiplantae</taxon>
        <taxon>Chlorophyta</taxon>
        <taxon>Mamiellophyceae</taxon>
        <taxon>Mamiellales</taxon>
        <taxon>Bathycoccaceae</taxon>
        <taxon>Bathycoccus</taxon>
    </lineage>
</organism>
<evidence type="ECO:0000313" key="4">
    <source>
        <dbReference type="Proteomes" id="UP000198341"/>
    </source>
</evidence>
<dbReference type="AlphaFoldDB" id="K8F297"/>
<keyword evidence="4" id="KW-1185">Reference proteome</keyword>
<feature type="domain" description="DUF218" evidence="2">
    <location>
        <begin position="180"/>
        <end position="232"/>
    </location>
</feature>
<dbReference type="Proteomes" id="UP000198341">
    <property type="component" value="Chromosome 7"/>
</dbReference>
<dbReference type="CDD" id="cd06259">
    <property type="entry name" value="YdcF-like"/>
    <property type="match status" value="1"/>
</dbReference>
<feature type="signal peptide" evidence="1">
    <location>
        <begin position="1"/>
        <end position="21"/>
    </location>
</feature>
<dbReference type="InterPro" id="IPR003848">
    <property type="entry name" value="DUF218"/>
</dbReference>
<reference evidence="3 4" key="1">
    <citation type="submission" date="2011-10" db="EMBL/GenBank/DDBJ databases">
        <authorList>
            <person name="Genoscope - CEA"/>
        </authorList>
    </citation>
    <scope>NUCLEOTIDE SEQUENCE [LARGE SCALE GENOMIC DNA]</scope>
    <source>
        <strain evidence="3 4">RCC 1105</strain>
    </source>
</reference>
<evidence type="ECO:0000313" key="3">
    <source>
        <dbReference type="EMBL" id="CCO66187.1"/>
    </source>
</evidence>
<proteinExistence type="predicted"/>
<name>K8F297_9CHLO</name>
<sequence>MPLWSLTLSVLFLSLVIGFYARNPPIAQESLPLERVLAKAHQYLSDPEGVIIGRKLGGNQNRFDVGVVLGARLNETDFQPSLRLQSRVRHAVDGFCYGEVEHLIFSGASGKKVVGDGRKRPSEAAAMFEFALATVERAPKMSGRKAEEYRCPIERERFSEAKRDENGNAYYVGEDKNGDQFTWVLEEKSFSTKENAELSLNAIVTREWNSVAVSTSHFHQFRSKRVFLKAIETRRLSKVKVKMLKQVQESSYSRHKDGRERTREFAIGQFDFVRELLAICYYKIRRWI</sequence>
<dbReference type="PANTHER" id="PTHR30336:SF20">
    <property type="entry name" value="DUF218 DOMAIN-CONTAINING PROTEIN"/>
    <property type="match status" value="1"/>
</dbReference>
<dbReference type="EMBL" id="FO082272">
    <property type="protein sequence ID" value="CCO66187.1"/>
    <property type="molecule type" value="Genomic_DNA"/>
</dbReference>
<dbReference type="RefSeq" id="XP_007512099.1">
    <property type="nucleotide sequence ID" value="XM_007512037.1"/>
</dbReference>
<dbReference type="Pfam" id="PF02698">
    <property type="entry name" value="DUF218"/>
    <property type="match status" value="1"/>
</dbReference>
<keyword evidence="1" id="KW-0732">Signal</keyword>
<dbReference type="InterPro" id="IPR014729">
    <property type="entry name" value="Rossmann-like_a/b/a_fold"/>
</dbReference>
<protein>
    <recommendedName>
        <fullName evidence="2">DUF218 domain-containing protein</fullName>
    </recommendedName>
</protein>